<evidence type="ECO:0000256" key="7">
    <source>
        <dbReference type="RuleBase" id="RU000682"/>
    </source>
</evidence>
<keyword evidence="5 6" id="KW-0539">Nucleus</keyword>
<feature type="region of interest" description="Disordered" evidence="8">
    <location>
        <begin position="292"/>
        <end position="314"/>
    </location>
</feature>
<dbReference type="PANTHER" id="PTHR45946">
    <property type="entry name" value="HOMEOBOX PROTEIN ROUGH-RELATED"/>
    <property type="match status" value="1"/>
</dbReference>
<dbReference type="PROSITE" id="PS00027">
    <property type="entry name" value="HOMEOBOX_1"/>
    <property type="match status" value="1"/>
</dbReference>
<dbReference type="PROSITE" id="PS50071">
    <property type="entry name" value="HOMEOBOX_2"/>
    <property type="match status" value="1"/>
</dbReference>
<dbReference type="OrthoDB" id="6159439at2759"/>
<evidence type="ECO:0000313" key="9">
    <source>
        <dbReference type="EMBL" id="OWR42009.1"/>
    </source>
</evidence>
<dbReference type="eggNOG" id="KOG0489">
    <property type="taxonomic scope" value="Eukaryota"/>
</dbReference>
<evidence type="ECO:0000313" key="10">
    <source>
        <dbReference type="Proteomes" id="UP000007151"/>
    </source>
</evidence>
<dbReference type="Gene3D" id="1.10.10.60">
    <property type="entry name" value="Homeodomain-like"/>
    <property type="match status" value="1"/>
</dbReference>
<dbReference type="GO" id="GO:0005634">
    <property type="term" value="C:nucleus"/>
    <property type="evidence" value="ECO:0007669"/>
    <property type="project" value="UniProtKB-SubCell"/>
</dbReference>
<organism evidence="9 10">
    <name type="scientific">Danaus plexippus plexippus</name>
    <dbReference type="NCBI Taxonomy" id="278856"/>
    <lineage>
        <taxon>Eukaryota</taxon>
        <taxon>Metazoa</taxon>
        <taxon>Ecdysozoa</taxon>
        <taxon>Arthropoda</taxon>
        <taxon>Hexapoda</taxon>
        <taxon>Insecta</taxon>
        <taxon>Pterygota</taxon>
        <taxon>Neoptera</taxon>
        <taxon>Endopterygota</taxon>
        <taxon>Lepidoptera</taxon>
        <taxon>Glossata</taxon>
        <taxon>Ditrysia</taxon>
        <taxon>Papilionoidea</taxon>
        <taxon>Nymphalidae</taxon>
        <taxon>Danainae</taxon>
        <taxon>Danaini</taxon>
        <taxon>Danaina</taxon>
        <taxon>Danaus</taxon>
        <taxon>Danaus</taxon>
    </lineage>
</organism>
<comment type="caution">
    <text evidence="9">The sequence shown here is derived from an EMBL/GenBank/DDBJ whole genome shotgun (WGS) entry which is preliminary data.</text>
</comment>
<dbReference type="InterPro" id="IPR017970">
    <property type="entry name" value="Homeobox_CS"/>
</dbReference>
<evidence type="ECO:0000256" key="4">
    <source>
        <dbReference type="ARBA" id="ARBA00023155"/>
    </source>
</evidence>
<evidence type="ECO:0000256" key="3">
    <source>
        <dbReference type="ARBA" id="ARBA00023125"/>
    </source>
</evidence>
<dbReference type="Pfam" id="PF00046">
    <property type="entry name" value="Homeodomain"/>
    <property type="match status" value="1"/>
</dbReference>
<keyword evidence="10" id="KW-1185">Reference proteome</keyword>
<reference evidence="9 10" key="1">
    <citation type="journal article" date="2011" name="Cell">
        <title>The monarch butterfly genome yields insights into long-distance migration.</title>
        <authorList>
            <person name="Zhan S."/>
            <person name="Merlin C."/>
            <person name="Boore J.L."/>
            <person name="Reppert S.M."/>
        </authorList>
    </citation>
    <scope>NUCLEOTIDE SEQUENCE [LARGE SCALE GENOMIC DNA]</scope>
    <source>
        <strain evidence="9">F-2</strain>
    </source>
</reference>
<name>A0A212EKI6_DANPL</name>
<sequence>MMIMDVGMYNNQQNYSGECYQQGAGYQAAYDGYHDGYYDPAGYYEPLIHGHAHDAAPVISTDTGLCYTNLDYGDQQASAYNLPPPAPPHHDTFKHREEDHLDHKLDNHYVDTKYNMHFVDEAQYGHGSPLVCGDFDSYPKDFGELRDGFPREEVQAQHVQAHATHAAVPTYKWMQVKRNIPKPAAPKLMIPPADFVNQGVLGSPQDQRTPNGGQMLNNPLLNLNNTGRTNFTNKQLTELEKEFHFNKYLTRARRIEIASALQLNETQVKIWFQNRRMKQKKRIKEGLIVAPEVSASTSHTSHSIGSNENSRESS</sequence>
<feature type="DNA-binding region" description="Homeobox" evidence="6">
    <location>
        <begin position="224"/>
        <end position="283"/>
    </location>
</feature>
<dbReference type="InterPro" id="IPR009057">
    <property type="entry name" value="Homeodomain-like_sf"/>
</dbReference>
<evidence type="ECO:0000256" key="1">
    <source>
        <dbReference type="ARBA" id="ARBA00004123"/>
    </source>
</evidence>
<dbReference type="GO" id="GO:0000981">
    <property type="term" value="F:DNA-binding transcription factor activity, RNA polymerase II-specific"/>
    <property type="evidence" value="ECO:0007669"/>
    <property type="project" value="InterPro"/>
</dbReference>
<dbReference type="InterPro" id="IPR020479">
    <property type="entry name" value="HD_metazoa"/>
</dbReference>
<dbReference type="GO" id="GO:0000978">
    <property type="term" value="F:RNA polymerase II cis-regulatory region sequence-specific DNA binding"/>
    <property type="evidence" value="ECO:0007669"/>
    <property type="project" value="TreeGrafter"/>
</dbReference>
<dbReference type="EMBL" id="AGBW02014259">
    <property type="protein sequence ID" value="OWR42009.1"/>
    <property type="molecule type" value="Genomic_DNA"/>
</dbReference>
<protein>
    <submittedName>
        <fullName evidence="9">Labial</fullName>
    </submittedName>
</protein>
<dbReference type="FunFam" id="1.10.10.60:FF:000113">
    <property type="entry name" value="homeobox protein Hox-B1"/>
    <property type="match status" value="1"/>
</dbReference>
<dbReference type="AlphaFoldDB" id="A0A212EKI6"/>
<dbReference type="SUPFAM" id="SSF46689">
    <property type="entry name" value="Homeodomain-like"/>
    <property type="match status" value="1"/>
</dbReference>
<comment type="subcellular location">
    <subcellularLocation>
        <location evidence="1 6 7">Nucleus</location>
    </subcellularLocation>
</comment>
<keyword evidence="2" id="KW-0217">Developmental protein</keyword>
<keyword evidence="4 6" id="KW-0371">Homeobox</keyword>
<gene>
    <name evidence="9" type="ORF">KGM_202349</name>
</gene>
<feature type="compositionally biased region" description="Polar residues" evidence="8">
    <location>
        <begin position="294"/>
        <end position="308"/>
    </location>
</feature>
<evidence type="ECO:0000256" key="5">
    <source>
        <dbReference type="ARBA" id="ARBA00023242"/>
    </source>
</evidence>
<dbReference type="InterPro" id="IPR046327">
    <property type="entry name" value="HXA1/B1/D1"/>
</dbReference>
<dbReference type="Proteomes" id="UP000007151">
    <property type="component" value="Unassembled WGS sequence"/>
</dbReference>
<dbReference type="PANTHER" id="PTHR45946:SF4">
    <property type="entry name" value="HOMEOBOX PROTEIN ROUGH-RELATED"/>
    <property type="match status" value="1"/>
</dbReference>
<evidence type="ECO:0000256" key="8">
    <source>
        <dbReference type="SAM" id="MobiDB-lite"/>
    </source>
</evidence>
<dbReference type="KEGG" id="dpl:KGM_202349"/>
<accession>A0A212EKI6</accession>
<proteinExistence type="predicted"/>
<dbReference type="InterPro" id="IPR001356">
    <property type="entry name" value="HD"/>
</dbReference>
<keyword evidence="3 6" id="KW-0238">DNA-binding</keyword>
<evidence type="ECO:0000256" key="2">
    <source>
        <dbReference type="ARBA" id="ARBA00022473"/>
    </source>
</evidence>
<dbReference type="CDD" id="cd00086">
    <property type="entry name" value="homeodomain"/>
    <property type="match status" value="1"/>
</dbReference>
<dbReference type="PRINTS" id="PR00024">
    <property type="entry name" value="HOMEOBOX"/>
</dbReference>
<evidence type="ECO:0000256" key="6">
    <source>
        <dbReference type="PROSITE-ProRule" id="PRU00108"/>
    </source>
</evidence>
<dbReference type="SMART" id="SM00389">
    <property type="entry name" value="HOX"/>
    <property type="match status" value="1"/>
</dbReference>